<proteinExistence type="predicted"/>
<evidence type="ECO:0008006" key="3">
    <source>
        <dbReference type="Google" id="ProtNLM"/>
    </source>
</evidence>
<name>A0ABS1JWT5_9BURK</name>
<dbReference type="EMBL" id="JAEQND010000022">
    <property type="protein sequence ID" value="MBL0428748.1"/>
    <property type="molecule type" value="Genomic_DNA"/>
</dbReference>
<protein>
    <recommendedName>
        <fullName evidence="3">DUF4177 domain-containing protein</fullName>
    </recommendedName>
</protein>
<evidence type="ECO:0000313" key="2">
    <source>
        <dbReference type="Proteomes" id="UP000622707"/>
    </source>
</evidence>
<organism evidence="1 2">
    <name type="scientific">Ramlibacter alkalitolerans</name>
    <dbReference type="NCBI Taxonomy" id="2039631"/>
    <lineage>
        <taxon>Bacteria</taxon>
        <taxon>Pseudomonadati</taxon>
        <taxon>Pseudomonadota</taxon>
        <taxon>Betaproteobacteria</taxon>
        <taxon>Burkholderiales</taxon>
        <taxon>Comamonadaceae</taxon>
        <taxon>Ramlibacter</taxon>
    </lineage>
</organism>
<evidence type="ECO:0000313" key="1">
    <source>
        <dbReference type="EMBL" id="MBL0428748.1"/>
    </source>
</evidence>
<dbReference type="Proteomes" id="UP000622707">
    <property type="component" value="Unassembled WGS sequence"/>
</dbReference>
<keyword evidence="2" id="KW-1185">Reference proteome</keyword>
<dbReference type="PROSITE" id="PS51257">
    <property type="entry name" value="PROKAR_LIPOPROTEIN"/>
    <property type="match status" value="1"/>
</dbReference>
<dbReference type="RefSeq" id="WP_201693388.1">
    <property type="nucleotide sequence ID" value="NZ_JAEQND010000022.1"/>
</dbReference>
<reference evidence="1 2" key="1">
    <citation type="journal article" date="2017" name="Int. J. Syst. Evol. Microbiol.">
        <title>Ramlibacter alkalitolerans sp. nov., alkali-tolerant bacterium isolated from soil of ginseng.</title>
        <authorList>
            <person name="Lee D.H."/>
            <person name="Cha C.J."/>
        </authorList>
    </citation>
    <scope>NUCLEOTIDE SEQUENCE [LARGE SCALE GENOMIC DNA]</scope>
    <source>
        <strain evidence="1 2">KACC 19305</strain>
    </source>
</reference>
<sequence length="86" mass="9563">MKLLFPVLAVAFLAAACTKKQEVVFEATSVRWRGMIGTTEDECKKASRSIQQYLGDGWRIVSSSPKELVVNHGEGRCIGTEYVIEK</sequence>
<accession>A0ABS1JWT5</accession>
<comment type="caution">
    <text evidence="1">The sequence shown here is derived from an EMBL/GenBank/DDBJ whole genome shotgun (WGS) entry which is preliminary data.</text>
</comment>
<gene>
    <name evidence="1" type="ORF">JI746_26830</name>
</gene>